<dbReference type="Pfam" id="PF01960">
    <property type="entry name" value="ArgJ"/>
    <property type="match status" value="1"/>
</dbReference>
<protein>
    <recommendedName>
        <fullName evidence="10">Arginine biosynthesis bifunctional protein ArgJ</fullName>
    </recommendedName>
    <domain>
        <recommendedName>
            <fullName evidence="10">Glutamate N-acetyltransferase</fullName>
            <ecNumber evidence="10">2.3.1.35</ecNumber>
        </recommendedName>
        <alternativeName>
            <fullName evidence="10">Ornithine acetyltransferase</fullName>
            <shortName evidence="10">OATase</shortName>
        </alternativeName>
        <alternativeName>
            <fullName evidence="10">Ornithine transacetylase</fullName>
        </alternativeName>
    </domain>
    <domain>
        <recommendedName>
            <fullName evidence="10">Amino-acid acetyltransferase</fullName>
            <ecNumber evidence="10">2.3.1.1</ecNumber>
        </recommendedName>
        <alternativeName>
            <fullName evidence="10">N-acetylglutamate synthase</fullName>
            <shortName evidence="10">AGSase</shortName>
        </alternativeName>
    </domain>
    <component>
        <recommendedName>
            <fullName evidence="10">Arginine biosynthesis bifunctional protein ArgJ alpha chain</fullName>
        </recommendedName>
    </component>
    <component>
        <recommendedName>
            <fullName evidence="10">Arginine biosynthesis bifunctional protein ArgJ beta chain</fullName>
        </recommendedName>
    </component>
</protein>
<name>A0A0U1KWJ8_9FIRM</name>
<dbReference type="AlphaFoldDB" id="A0A0U1KWJ8"/>
<dbReference type="GO" id="GO:0006592">
    <property type="term" value="P:ornithine biosynthetic process"/>
    <property type="evidence" value="ECO:0007669"/>
    <property type="project" value="TreeGrafter"/>
</dbReference>
<sequence>MLTKITGGITAPQGFKAAGVHAGIKKNGIEDIGIIYSTVPTAAAAKFTTNKMVAAPVLVSREAVSQGKVRAIVVNSGCANACTGNQGLTDARTMAHKTAELLNLNDYEVLVASTGVIGVPLPMDKVTAGISQAAAALSENGYEAMLSAIMTTDTFPKSCAYEFTLGGKPCKIAGIAKGAGMIHPNMATMLSFITTDVAIAPDLLNQALSQAVELSYNMISVDGDTSTNDTVAVLANGQAGNKLIAAAGSQDYQEFYSALQTVCTELAQLVVRDGEGATKFLEINVTGAAHFADAKCAAMAIAKSPLVKTAFFGQDPNWGRILCAVGYSGAKTQLDKTSLAIGDLTIVVDGHGVAGFETAKLKEIMAAKDIAITVNLGQGEAAATVWTCDFSYEYVKINGEYTT</sequence>
<dbReference type="FunFam" id="3.10.20.340:FF:000001">
    <property type="entry name" value="Arginine biosynthesis bifunctional protein ArgJ, chloroplastic"/>
    <property type="match status" value="1"/>
</dbReference>
<dbReference type="NCBIfam" id="NF003802">
    <property type="entry name" value="PRK05388.1"/>
    <property type="match status" value="1"/>
</dbReference>
<evidence type="ECO:0000313" key="11">
    <source>
        <dbReference type="EMBL" id="CQR71706.1"/>
    </source>
</evidence>
<comment type="subunit">
    <text evidence="2 10">Heterotetramer of two alpha and two beta chains.</text>
</comment>
<feature type="active site" description="Nucleophile" evidence="10">
    <location>
        <position position="188"/>
    </location>
</feature>
<comment type="catalytic activity">
    <reaction evidence="9 10">
        <text>N(2)-acetyl-L-ornithine + L-glutamate = N-acetyl-L-glutamate + L-ornithine</text>
        <dbReference type="Rhea" id="RHEA:15349"/>
        <dbReference type="ChEBI" id="CHEBI:29985"/>
        <dbReference type="ChEBI" id="CHEBI:44337"/>
        <dbReference type="ChEBI" id="CHEBI:46911"/>
        <dbReference type="ChEBI" id="CHEBI:57805"/>
        <dbReference type="EC" id="2.3.1.35"/>
    </reaction>
</comment>
<feature type="site" description="Cleavage; by autolysis" evidence="10">
    <location>
        <begin position="187"/>
        <end position="188"/>
    </location>
</feature>
<feature type="binding site" evidence="10">
    <location>
        <position position="275"/>
    </location>
    <ligand>
        <name>substrate</name>
    </ligand>
</feature>
<comment type="pathway">
    <text evidence="10">Amino-acid biosynthesis; L-arginine biosynthesis; L-ornithine and N-acetyl-L-glutamate from L-glutamate and N(2)-acetyl-L-ornithine (cyclic): step 1/1.</text>
</comment>
<accession>A0A0U1KWJ8</accession>
<keyword evidence="7 10" id="KW-0511">Multifunctional enzyme</keyword>
<comment type="similarity">
    <text evidence="1 10">Belongs to the ArgJ family.</text>
</comment>
<feature type="binding site" evidence="10">
    <location>
        <position position="398"/>
    </location>
    <ligand>
        <name>substrate</name>
    </ligand>
</feature>
<evidence type="ECO:0000256" key="3">
    <source>
        <dbReference type="ARBA" id="ARBA00022571"/>
    </source>
</evidence>
<feature type="chain" id="PRO_5023452549" description="Arginine biosynthesis bifunctional protein ArgJ alpha chain" evidence="10">
    <location>
        <begin position="1"/>
        <end position="187"/>
    </location>
</feature>
<keyword evidence="8 10" id="KW-0012">Acyltransferase</keyword>
<dbReference type="EC" id="2.3.1.1" evidence="10"/>
<keyword evidence="3 10" id="KW-0055">Arginine biosynthesis</keyword>
<evidence type="ECO:0000256" key="7">
    <source>
        <dbReference type="ARBA" id="ARBA00023268"/>
    </source>
</evidence>
<evidence type="ECO:0000313" key="12">
    <source>
        <dbReference type="Proteomes" id="UP000049855"/>
    </source>
</evidence>
<dbReference type="GO" id="GO:0005737">
    <property type="term" value="C:cytoplasm"/>
    <property type="evidence" value="ECO:0007669"/>
    <property type="project" value="UniProtKB-SubCell"/>
</dbReference>
<evidence type="ECO:0000256" key="2">
    <source>
        <dbReference type="ARBA" id="ARBA00011475"/>
    </source>
</evidence>
<dbReference type="PANTHER" id="PTHR23100:SF0">
    <property type="entry name" value="ARGININE BIOSYNTHESIS BIFUNCTIONAL PROTEIN ARGJ, MITOCHONDRIAL"/>
    <property type="match status" value="1"/>
</dbReference>
<evidence type="ECO:0000256" key="5">
    <source>
        <dbReference type="ARBA" id="ARBA00022679"/>
    </source>
</evidence>
<evidence type="ECO:0000256" key="4">
    <source>
        <dbReference type="ARBA" id="ARBA00022605"/>
    </source>
</evidence>
<comment type="function">
    <text evidence="10">Catalyzes two activities which are involved in the cyclic version of arginine biosynthesis: the synthesis of N-acetylglutamate from glutamate and acetyl-CoA as the acetyl donor, and of ornithine by transacetylation between N(2)-acetylornithine and glutamate.</text>
</comment>
<dbReference type="GO" id="GO:0004042">
    <property type="term" value="F:L-glutamate N-acetyltransferase activity"/>
    <property type="evidence" value="ECO:0007669"/>
    <property type="project" value="UniProtKB-UniRule"/>
</dbReference>
<dbReference type="GO" id="GO:0004358">
    <property type="term" value="F:L-glutamate N-acetyltransferase activity, acting on acetyl-L-ornithine as donor"/>
    <property type="evidence" value="ECO:0007669"/>
    <property type="project" value="UniProtKB-UniRule"/>
</dbReference>
<dbReference type="EMBL" id="CTRP01000005">
    <property type="protein sequence ID" value="CQR71706.1"/>
    <property type="molecule type" value="Genomic_DNA"/>
</dbReference>
<dbReference type="InterPro" id="IPR042195">
    <property type="entry name" value="ArgJ_beta_C"/>
</dbReference>
<dbReference type="GO" id="GO:0006526">
    <property type="term" value="P:L-arginine biosynthetic process"/>
    <property type="evidence" value="ECO:0007669"/>
    <property type="project" value="UniProtKB-UniRule"/>
</dbReference>
<evidence type="ECO:0000256" key="10">
    <source>
        <dbReference type="HAMAP-Rule" id="MF_01106"/>
    </source>
</evidence>
<dbReference type="PANTHER" id="PTHR23100">
    <property type="entry name" value="ARGININE BIOSYNTHESIS BIFUNCTIONAL PROTEIN ARGJ"/>
    <property type="match status" value="1"/>
</dbReference>
<keyword evidence="4 10" id="KW-0028">Amino-acid biosynthesis</keyword>
<dbReference type="NCBIfam" id="TIGR00120">
    <property type="entry name" value="ArgJ"/>
    <property type="match status" value="1"/>
</dbReference>
<dbReference type="SUPFAM" id="SSF56266">
    <property type="entry name" value="DmpA/ArgJ-like"/>
    <property type="match status" value="1"/>
</dbReference>
<dbReference type="CDD" id="cd02152">
    <property type="entry name" value="OAT"/>
    <property type="match status" value="1"/>
</dbReference>
<evidence type="ECO:0000256" key="1">
    <source>
        <dbReference type="ARBA" id="ARBA00006774"/>
    </source>
</evidence>
<comment type="catalytic activity">
    <reaction evidence="10">
        <text>L-glutamate + acetyl-CoA = N-acetyl-L-glutamate + CoA + H(+)</text>
        <dbReference type="Rhea" id="RHEA:24292"/>
        <dbReference type="ChEBI" id="CHEBI:15378"/>
        <dbReference type="ChEBI" id="CHEBI:29985"/>
        <dbReference type="ChEBI" id="CHEBI:44337"/>
        <dbReference type="ChEBI" id="CHEBI:57287"/>
        <dbReference type="ChEBI" id="CHEBI:57288"/>
        <dbReference type="EC" id="2.3.1.1"/>
    </reaction>
</comment>
<organism evidence="11 12">
    <name type="scientific">Sporomusa ovata</name>
    <dbReference type="NCBI Taxonomy" id="2378"/>
    <lineage>
        <taxon>Bacteria</taxon>
        <taxon>Bacillati</taxon>
        <taxon>Bacillota</taxon>
        <taxon>Negativicutes</taxon>
        <taxon>Selenomonadales</taxon>
        <taxon>Sporomusaceae</taxon>
        <taxon>Sporomusa</taxon>
    </lineage>
</organism>
<dbReference type="UniPathway" id="UPA00068">
    <property type="reaction ID" value="UER00106"/>
</dbReference>
<evidence type="ECO:0000256" key="8">
    <source>
        <dbReference type="ARBA" id="ARBA00023315"/>
    </source>
</evidence>
<dbReference type="Gene3D" id="3.60.70.12">
    <property type="entry name" value="L-amino peptidase D-ALA esterase/amidase"/>
    <property type="match status" value="1"/>
</dbReference>
<feature type="binding site" evidence="10">
    <location>
        <position position="177"/>
    </location>
    <ligand>
        <name>substrate</name>
    </ligand>
</feature>
<keyword evidence="10" id="KW-0963">Cytoplasm</keyword>
<dbReference type="FunFam" id="3.60.70.12:FF:000001">
    <property type="entry name" value="Arginine biosynthesis bifunctional protein ArgJ, chloroplastic"/>
    <property type="match status" value="1"/>
</dbReference>
<feature type="site" description="Involved in the stabilization of negative charge on the oxyanion by the formation of the oxyanion hole" evidence="10">
    <location>
        <position position="114"/>
    </location>
</feature>
<dbReference type="InterPro" id="IPR016117">
    <property type="entry name" value="ArgJ-like_dom_sf"/>
</dbReference>
<keyword evidence="6 10" id="KW-0068">Autocatalytic cleavage</keyword>
<dbReference type="Proteomes" id="UP000049855">
    <property type="component" value="Unassembled WGS sequence"/>
</dbReference>
<keyword evidence="12" id="KW-1185">Reference proteome</keyword>
<dbReference type="Gene3D" id="3.10.20.340">
    <property type="entry name" value="ArgJ beta chain, C-terminal domain"/>
    <property type="match status" value="1"/>
</dbReference>
<comment type="subcellular location">
    <subcellularLocation>
        <location evidence="10">Cytoplasm</location>
    </subcellularLocation>
</comment>
<feature type="binding site" evidence="10">
    <location>
        <position position="151"/>
    </location>
    <ligand>
        <name>substrate</name>
    </ligand>
</feature>
<dbReference type="EC" id="2.3.1.35" evidence="10"/>
<gene>
    <name evidence="10" type="primary">argJ</name>
    <name evidence="11" type="ORF">SpAn4DRAFT_3572</name>
</gene>
<proteinExistence type="inferred from homology"/>
<dbReference type="RefSeq" id="WP_021168796.1">
    <property type="nucleotide sequence ID" value="NZ_CTRP01000005.1"/>
</dbReference>
<feature type="site" description="Involved in the stabilization of negative charge on the oxyanion by the formation of the oxyanion hole" evidence="10">
    <location>
        <position position="115"/>
    </location>
</feature>
<dbReference type="InterPro" id="IPR002813">
    <property type="entry name" value="Arg_biosynth_ArgJ"/>
</dbReference>
<comment type="pathway">
    <text evidence="10">Amino-acid biosynthesis; L-arginine biosynthesis; N(2)-acetyl-L-ornithine from L-glutamate: step 1/4.</text>
</comment>
<evidence type="ECO:0000256" key="6">
    <source>
        <dbReference type="ARBA" id="ARBA00022813"/>
    </source>
</evidence>
<dbReference type="HAMAP" id="MF_01106">
    <property type="entry name" value="ArgJ"/>
    <property type="match status" value="1"/>
</dbReference>
<feature type="binding site" evidence="10">
    <location>
        <position position="188"/>
    </location>
    <ligand>
        <name>substrate</name>
    </ligand>
</feature>
<evidence type="ECO:0000256" key="9">
    <source>
        <dbReference type="ARBA" id="ARBA00049439"/>
    </source>
</evidence>
<feature type="binding site" evidence="10">
    <location>
        <position position="403"/>
    </location>
    <ligand>
        <name>substrate</name>
    </ligand>
</feature>
<feature type="chain" id="PRO_5023452550" description="Arginine biosynthesis bifunctional protein ArgJ beta chain" evidence="10">
    <location>
        <begin position="188"/>
        <end position="403"/>
    </location>
</feature>
<keyword evidence="5 10" id="KW-0808">Transferase</keyword>
<reference evidence="12" key="1">
    <citation type="submission" date="2015-03" db="EMBL/GenBank/DDBJ databases">
        <authorList>
            <person name="Nijsse Bart"/>
        </authorList>
    </citation>
    <scope>NUCLEOTIDE SEQUENCE [LARGE SCALE GENOMIC DNA]</scope>
</reference>